<evidence type="ECO:0000313" key="3">
    <source>
        <dbReference type="Proteomes" id="UP000265520"/>
    </source>
</evidence>
<dbReference type="EMBL" id="LXQA010259276">
    <property type="protein sequence ID" value="MCI38738.1"/>
    <property type="molecule type" value="Genomic_DNA"/>
</dbReference>
<sequence length="120" mass="13067">RPSGALPSTTETPASTSDDKGKETCKVIYGLRSGKQYERPSMGDIVTGTTQQDTAEEHSVSQPSKSLSPATEAIPEPVQKPRADKASVDLEVAQPNSPVMIRERPPPPFPQRLRRAKEEK</sequence>
<dbReference type="AlphaFoldDB" id="A0A392RPZ9"/>
<evidence type="ECO:0000256" key="1">
    <source>
        <dbReference type="SAM" id="MobiDB-lite"/>
    </source>
</evidence>
<evidence type="ECO:0000313" key="2">
    <source>
        <dbReference type="EMBL" id="MCI38738.1"/>
    </source>
</evidence>
<feature type="compositionally biased region" description="Polar residues" evidence="1">
    <location>
        <begin position="1"/>
        <end position="16"/>
    </location>
</feature>
<accession>A0A392RPZ9</accession>
<organism evidence="2 3">
    <name type="scientific">Trifolium medium</name>
    <dbReference type="NCBI Taxonomy" id="97028"/>
    <lineage>
        <taxon>Eukaryota</taxon>
        <taxon>Viridiplantae</taxon>
        <taxon>Streptophyta</taxon>
        <taxon>Embryophyta</taxon>
        <taxon>Tracheophyta</taxon>
        <taxon>Spermatophyta</taxon>
        <taxon>Magnoliopsida</taxon>
        <taxon>eudicotyledons</taxon>
        <taxon>Gunneridae</taxon>
        <taxon>Pentapetalae</taxon>
        <taxon>rosids</taxon>
        <taxon>fabids</taxon>
        <taxon>Fabales</taxon>
        <taxon>Fabaceae</taxon>
        <taxon>Papilionoideae</taxon>
        <taxon>50 kb inversion clade</taxon>
        <taxon>NPAAA clade</taxon>
        <taxon>Hologalegina</taxon>
        <taxon>IRL clade</taxon>
        <taxon>Trifolieae</taxon>
        <taxon>Trifolium</taxon>
    </lineage>
</organism>
<keyword evidence="3" id="KW-1185">Reference proteome</keyword>
<reference evidence="2 3" key="1">
    <citation type="journal article" date="2018" name="Front. Plant Sci.">
        <title>Red Clover (Trifolium pratense) and Zigzag Clover (T. medium) - A Picture of Genomic Similarities and Differences.</title>
        <authorList>
            <person name="Dluhosova J."/>
            <person name="Istvanek J."/>
            <person name="Nedelnik J."/>
            <person name="Repkova J."/>
        </authorList>
    </citation>
    <scope>NUCLEOTIDE SEQUENCE [LARGE SCALE GENOMIC DNA]</scope>
    <source>
        <strain evidence="3">cv. 10/8</strain>
        <tissue evidence="2">Leaf</tissue>
    </source>
</reference>
<protein>
    <submittedName>
        <fullName evidence="2">Uncharacterized protein</fullName>
    </submittedName>
</protein>
<proteinExistence type="predicted"/>
<feature type="compositionally biased region" description="Polar residues" evidence="1">
    <location>
        <begin position="60"/>
        <end position="69"/>
    </location>
</feature>
<feature type="region of interest" description="Disordered" evidence="1">
    <location>
        <begin position="1"/>
        <end position="120"/>
    </location>
</feature>
<feature type="compositionally biased region" description="Basic and acidic residues" evidence="1">
    <location>
        <begin position="79"/>
        <end position="88"/>
    </location>
</feature>
<feature type="non-terminal residue" evidence="2">
    <location>
        <position position="1"/>
    </location>
</feature>
<dbReference type="Proteomes" id="UP000265520">
    <property type="component" value="Unassembled WGS sequence"/>
</dbReference>
<name>A0A392RPZ9_9FABA</name>
<comment type="caution">
    <text evidence="2">The sequence shown here is derived from an EMBL/GenBank/DDBJ whole genome shotgun (WGS) entry which is preliminary data.</text>
</comment>